<dbReference type="GO" id="GO:0016805">
    <property type="term" value="F:dipeptidase activity"/>
    <property type="evidence" value="ECO:0007669"/>
    <property type="project" value="TreeGrafter"/>
</dbReference>
<gene>
    <name evidence="4" type="ORF">C7R54_14555</name>
</gene>
<dbReference type="PANTHER" id="PTHR30575">
    <property type="entry name" value="PEPTIDASE M20"/>
    <property type="match status" value="1"/>
</dbReference>
<dbReference type="InterPro" id="IPR011650">
    <property type="entry name" value="Peptidase_M20_dimer"/>
</dbReference>
<evidence type="ECO:0000256" key="2">
    <source>
        <dbReference type="PIRSR" id="PIRSR005962-1"/>
    </source>
</evidence>
<evidence type="ECO:0000256" key="1">
    <source>
        <dbReference type="ARBA" id="ARBA00022801"/>
    </source>
</evidence>
<dbReference type="InterPro" id="IPR052030">
    <property type="entry name" value="Peptidase_M20/M20A_hydrolases"/>
</dbReference>
<feature type="binding site" evidence="2">
    <location>
        <position position="184"/>
    </location>
    <ligand>
        <name>Mn(2+)</name>
        <dbReference type="ChEBI" id="CHEBI:29035"/>
        <label>2</label>
    </ligand>
</feature>
<feature type="binding site" evidence="2">
    <location>
        <position position="242"/>
    </location>
    <ligand>
        <name>Mn(2+)</name>
        <dbReference type="ChEBI" id="CHEBI:29035"/>
        <label>2</label>
    </ligand>
</feature>
<name>A0A4Q1HJD6_9BURK</name>
<accession>A0A4Q1HJD6</accession>
<dbReference type="InterPro" id="IPR036264">
    <property type="entry name" value="Bact_exopeptidase_dim_dom"/>
</dbReference>
<organism evidence="4 5">
    <name type="scientific">Achromobacter aloeverae</name>
    <dbReference type="NCBI Taxonomy" id="1750518"/>
    <lineage>
        <taxon>Bacteria</taxon>
        <taxon>Pseudomonadati</taxon>
        <taxon>Pseudomonadota</taxon>
        <taxon>Betaproteobacteria</taxon>
        <taxon>Burkholderiales</taxon>
        <taxon>Alcaligenaceae</taxon>
        <taxon>Achromobacter</taxon>
    </lineage>
</organism>
<dbReference type="SUPFAM" id="SSF53187">
    <property type="entry name" value="Zn-dependent exopeptidases"/>
    <property type="match status" value="1"/>
</dbReference>
<dbReference type="RefSeq" id="WP_129151182.1">
    <property type="nucleotide sequence ID" value="NZ_JBHSDO010000011.1"/>
</dbReference>
<feature type="domain" description="Peptidase M20 dimerisation" evidence="3">
    <location>
        <begin position="266"/>
        <end position="355"/>
    </location>
</feature>
<keyword evidence="1" id="KW-0378">Hydrolase</keyword>
<comment type="cofactor">
    <cofactor evidence="2">
        <name>Mn(2+)</name>
        <dbReference type="ChEBI" id="CHEBI:29035"/>
    </cofactor>
    <text evidence="2">The Mn(2+) ion enhances activity.</text>
</comment>
<feature type="binding site" evidence="2">
    <location>
        <position position="218"/>
    </location>
    <ligand>
        <name>Mn(2+)</name>
        <dbReference type="ChEBI" id="CHEBI:29035"/>
        <label>2</label>
    </ligand>
</feature>
<dbReference type="NCBIfam" id="TIGR01891">
    <property type="entry name" value="amidohydrolases"/>
    <property type="match status" value="1"/>
</dbReference>
<dbReference type="Gene3D" id="3.40.630.10">
    <property type="entry name" value="Zn peptidases"/>
    <property type="match status" value="2"/>
</dbReference>
<dbReference type="InterPro" id="IPR002933">
    <property type="entry name" value="Peptidase_M20"/>
</dbReference>
<dbReference type="Pfam" id="PF07687">
    <property type="entry name" value="M20_dimer"/>
    <property type="match status" value="1"/>
</dbReference>
<dbReference type="GO" id="GO:0005737">
    <property type="term" value="C:cytoplasm"/>
    <property type="evidence" value="ECO:0007669"/>
    <property type="project" value="TreeGrafter"/>
</dbReference>
<feature type="binding site" evidence="2">
    <location>
        <position position="439"/>
    </location>
    <ligand>
        <name>Mn(2+)</name>
        <dbReference type="ChEBI" id="CHEBI:29035"/>
        <label>2</label>
    </ligand>
</feature>
<dbReference type="GO" id="GO:0046872">
    <property type="term" value="F:metal ion binding"/>
    <property type="evidence" value="ECO:0007669"/>
    <property type="project" value="UniProtKB-KW"/>
</dbReference>
<proteinExistence type="predicted"/>
<dbReference type="GO" id="GO:0046657">
    <property type="term" value="P:folic acid catabolic process"/>
    <property type="evidence" value="ECO:0007669"/>
    <property type="project" value="TreeGrafter"/>
</dbReference>
<keyword evidence="2" id="KW-0479">Metal-binding</keyword>
<dbReference type="Proteomes" id="UP000290849">
    <property type="component" value="Unassembled WGS sequence"/>
</dbReference>
<dbReference type="InterPro" id="IPR017439">
    <property type="entry name" value="Amidohydrolase"/>
</dbReference>
<keyword evidence="5" id="KW-1185">Reference proteome</keyword>
<dbReference type="SUPFAM" id="SSF55031">
    <property type="entry name" value="Bacterial exopeptidase dimerisation domain"/>
    <property type="match status" value="1"/>
</dbReference>
<evidence type="ECO:0000313" key="5">
    <source>
        <dbReference type="Proteomes" id="UP000290849"/>
    </source>
</evidence>
<evidence type="ECO:0000259" key="3">
    <source>
        <dbReference type="Pfam" id="PF07687"/>
    </source>
</evidence>
<dbReference type="PIRSF" id="PIRSF005962">
    <property type="entry name" value="Pept_M20D_amidohydro"/>
    <property type="match status" value="1"/>
</dbReference>
<sequence length="468" mass="48721">MQTIQTNGRPLTVDPNPTAVDLIAADTIRAATLTNDSLTAELSLPLAQQVVATRRDLHRHAEPGWCEYRTAAKVVATLRALGWEVRHGRAVTDTASRLGVPPTAELQRHEARAASLGIDPDVLAAMRDGHTGVVGVLRGTPGPVAALRFDMDANTCGEDRDAGHPPMRDGYASINDGIHHNCGHDGHTAIGLALARLLAEQRDAIRGEIRLVFQPAEEGLRGAAAMVAAGVMDGVDVFFGCHIGVQALRLGEIVAGYRNILASLKLDATFQGVSAHAAISPQVGRNALLAACVATQNLHALPRHGDGETRVNVGLLSGGEARNAVAAHATLAAEIRADSSAVLDTLHERAMDVLDGAARMHGVQLSTRVAGACGAASSDEALAEQVAQAAASVAGITHIRASADFKGSDDAAAMMAAVQQRGGQAVYIGLGSPLRHVHHHPSFDFDEAVLPLGVALFEAVLRQGGHVG</sequence>
<feature type="binding site" evidence="2">
    <location>
        <position position="182"/>
    </location>
    <ligand>
        <name>Mn(2+)</name>
        <dbReference type="ChEBI" id="CHEBI:29035"/>
        <label>2</label>
    </ligand>
</feature>
<dbReference type="Pfam" id="PF01546">
    <property type="entry name" value="Peptidase_M20"/>
    <property type="match status" value="1"/>
</dbReference>
<comment type="caution">
    <text evidence="4">The sequence shown here is derived from an EMBL/GenBank/DDBJ whole genome shotgun (WGS) entry which is preliminary data.</text>
</comment>
<keyword evidence="2" id="KW-0464">Manganese</keyword>
<dbReference type="PANTHER" id="PTHR30575:SF3">
    <property type="entry name" value="PEPTIDASE M20 DIMERISATION DOMAIN-CONTAINING PROTEIN"/>
    <property type="match status" value="1"/>
</dbReference>
<dbReference type="AlphaFoldDB" id="A0A4Q1HJD6"/>
<dbReference type="GO" id="GO:0071713">
    <property type="term" value="F:para-aminobenzoyl-glutamate hydrolase activity"/>
    <property type="evidence" value="ECO:0007669"/>
    <property type="project" value="TreeGrafter"/>
</dbReference>
<evidence type="ECO:0000313" key="4">
    <source>
        <dbReference type="EMBL" id="RXN87813.1"/>
    </source>
</evidence>
<protein>
    <submittedName>
        <fullName evidence="4">Peptidase M20</fullName>
    </submittedName>
</protein>
<reference evidence="4 5" key="1">
    <citation type="journal article" date="2017" name="Int. J. Syst. Evol. Microbiol.">
        <title>Achromobacter aloeverae sp. nov., isolated from the root of Aloe vera (L.) Burm.f.</title>
        <authorList>
            <person name="Kuncharoen N."/>
            <person name="Muramatsu Y."/>
            <person name="Shibata C."/>
            <person name="Kamakura Y."/>
            <person name="Nakagawa Y."/>
            <person name="Tanasupawat S."/>
        </authorList>
    </citation>
    <scope>NUCLEOTIDE SEQUENCE [LARGE SCALE GENOMIC DNA]</scope>
    <source>
        <strain evidence="4 5">AVA-1</strain>
    </source>
</reference>
<dbReference type="EMBL" id="PYAL01000004">
    <property type="protein sequence ID" value="RXN87813.1"/>
    <property type="molecule type" value="Genomic_DNA"/>
</dbReference>
<dbReference type="OrthoDB" id="8875216at2"/>